<dbReference type="Gene3D" id="1.10.1200.90">
    <property type="entry name" value="DsbA-like domain"/>
    <property type="match status" value="1"/>
</dbReference>
<dbReference type="Proteomes" id="UP000595254">
    <property type="component" value="Chromosome"/>
</dbReference>
<sequence>MGNQIENTELSYGHKEAPVTVEVFLNLTCPYCASFFSLAEETLKDYLDNDQVTYIIKHYDKPREMLLNGTLVNLFLDYEDSSRVRDIMKELFETQEQWDQLNNQEIKKLLTDNYQLKEEPKNTDISLKVTAEAIQRQVKMVPTIFINNKEYQYPTEISAAELTGEIESALASKITY</sequence>
<keyword evidence="3" id="KW-1185">Reference proteome</keyword>
<protein>
    <submittedName>
        <fullName evidence="2">Thioredoxin domain-containing protein</fullName>
    </submittedName>
</protein>
<reference evidence="2 3" key="1">
    <citation type="submission" date="2021-01" db="EMBL/GenBank/DDBJ databases">
        <title>FDA dAtabase for Regulatory Grade micrObial Sequences (FDA-ARGOS): Supporting development and validation of Infectious Disease Dx tests.</title>
        <authorList>
            <person name="Nelson B."/>
            <person name="Plummer A."/>
            <person name="Tallon L."/>
            <person name="Sadzewicz L."/>
            <person name="Zhao X."/>
            <person name="Boylan J."/>
            <person name="Ott S."/>
            <person name="Bowen H."/>
            <person name="Vavikolanu K."/>
            <person name="Mehta A."/>
            <person name="Aluvathingal J."/>
            <person name="Nadendla S."/>
            <person name="Myers T."/>
            <person name="Yan Y."/>
            <person name="Sichtig H."/>
        </authorList>
    </citation>
    <scope>NUCLEOTIDE SEQUENCE [LARGE SCALE GENOMIC DNA]</scope>
    <source>
        <strain evidence="2 3">FDAARGOS_1161</strain>
    </source>
</reference>
<evidence type="ECO:0000313" key="3">
    <source>
        <dbReference type="Proteomes" id="UP000595254"/>
    </source>
</evidence>
<dbReference type="SUPFAM" id="SSF52833">
    <property type="entry name" value="Thioredoxin-like"/>
    <property type="match status" value="1"/>
</dbReference>
<dbReference type="EMBL" id="CP068053">
    <property type="protein sequence ID" value="QQT01307.1"/>
    <property type="molecule type" value="Genomic_DNA"/>
</dbReference>
<dbReference type="CDD" id="cd02972">
    <property type="entry name" value="DsbA_family"/>
    <property type="match status" value="1"/>
</dbReference>
<dbReference type="KEGG" id="ppsr:I6J18_05370"/>
<gene>
    <name evidence="2" type="ORF">I6J18_05370</name>
</gene>
<evidence type="ECO:0000259" key="1">
    <source>
        <dbReference type="Pfam" id="PF13462"/>
    </source>
</evidence>
<dbReference type="AlphaFoldDB" id="A0A974NNW6"/>
<dbReference type="RefSeq" id="WP_201647956.1">
    <property type="nucleotide sequence ID" value="NZ_CP068053.1"/>
</dbReference>
<accession>A0A974NNW6</accession>
<dbReference type="InterPro" id="IPR012336">
    <property type="entry name" value="Thioredoxin-like_fold"/>
</dbReference>
<dbReference type="InterPro" id="IPR036249">
    <property type="entry name" value="Thioredoxin-like_sf"/>
</dbReference>
<feature type="domain" description="Thioredoxin-like fold" evidence="1">
    <location>
        <begin position="8"/>
        <end position="156"/>
    </location>
</feature>
<name>A0A974NNW6_PERPY</name>
<evidence type="ECO:0000313" key="2">
    <source>
        <dbReference type="EMBL" id="QQT01307.1"/>
    </source>
</evidence>
<proteinExistence type="predicted"/>
<organism evidence="2 3">
    <name type="scientific">Peribacillus psychrosaccharolyticus</name>
    <name type="common">Bacillus psychrosaccharolyticus</name>
    <dbReference type="NCBI Taxonomy" id="1407"/>
    <lineage>
        <taxon>Bacteria</taxon>
        <taxon>Bacillati</taxon>
        <taxon>Bacillota</taxon>
        <taxon>Bacilli</taxon>
        <taxon>Bacillales</taxon>
        <taxon>Bacillaceae</taxon>
        <taxon>Peribacillus</taxon>
    </lineage>
</organism>
<dbReference type="Gene3D" id="3.40.30.10">
    <property type="entry name" value="Glutaredoxin"/>
    <property type="match status" value="1"/>
</dbReference>
<dbReference type="Pfam" id="PF13462">
    <property type="entry name" value="Thioredoxin_4"/>
    <property type="match status" value="1"/>
</dbReference>